<proteinExistence type="predicted"/>
<dbReference type="GO" id="GO:0016788">
    <property type="term" value="F:hydrolase activity, acting on ester bonds"/>
    <property type="evidence" value="ECO:0007669"/>
    <property type="project" value="InterPro"/>
</dbReference>
<dbReference type="Gene3D" id="3.90.75.20">
    <property type="match status" value="1"/>
</dbReference>
<keyword evidence="4" id="KW-0378">Hydrolase</keyword>
<feature type="domain" description="NUMOD4" evidence="1">
    <location>
        <begin position="3"/>
        <end position="44"/>
    </location>
</feature>
<evidence type="ECO:0000259" key="1">
    <source>
        <dbReference type="Pfam" id="PF07463"/>
    </source>
</evidence>
<keyword evidence="4" id="KW-0255">Endonuclease</keyword>
<dbReference type="EMBL" id="MT142501">
    <property type="protein sequence ID" value="QJA82985.1"/>
    <property type="molecule type" value="Genomic_DNA"/>
</dbReference>
<dbReference type="AlphaFoldDB" id="A0A6M3KNI9"/>
<dbReference type="InterPro" id="IPR044925">
    <property type="entry name" value="His-Me_finger_sf"/>
</dbReference>
<dbReference type="InterPro" id="IPR010902">
    <property type="entry name" value="NUMOD4"/>
</dbReference>
<sequence length="134" mass="16186">MEEVWKDLDCTCRYEISNLGKIRVKSTKKEKKLKRYNTAYLFIRFGMPLHQEVARKFIGPRKKGYVVHHVNRDRLNNEVGNLVYITASEHRQLDEFKNKRQKKDKEIDKTISTLKSELKMAKREKIHRRLIKER</sequence>
<dbReference type="Pfam" id="PF07463">
    <property type="entry name" value="NUMOD4"/>
    <property type="match status" value="1"/>
</dbReference>
<keyword evidence="4" id="KW-0540">Nuclease</keyword>
<evidence type="ECO:0000313" key="3">
    <source>
        <dbReference type="EMBL" id="QJA67051.1"/>
    </source>
</evidence>
<evidence type="ECO:0000259" key="2">
    <source>
        <dbReference type="Pfam" id="PF13392"/>
    </source>
</evidence>
<dbReference type="Pfam" id="PF13392">
    <property type="entry name" value="HNH_3"/>
    <property type="match status" value="1"/>
</dbReference>
<gene>
    <name evidence="4" type="ORF">MM415A00328_0003</name>
    <name evidence="3" type="ORF">MM415B00308_0029</name>
</gene>
<dbReference type="InterPro" id="IPR003615">
    <property type="entry name" value="HNH_nuc"/>
</dbReference>
<organism evidence="4">
    <name type="scientific">viral metagenome</name>
    <dbReference type="NCBI Taxonomy" id="1070528"/>
    <lineage>
        <taxon>unclassified sequences</taxon>
        <taxon>metagenomes</taxon>
        <taxon>organismal metagenomes</taxon>
    </lineage>
</organism>
<dbReference type="SUPFAM" id="SSF54060">
    <property type="entry name" value="His-Me finger endonucleases"/>
    <property type="match status" value="1"/>
</dbReference>
<dbReference type="EMBL" id="MT141565">
    <property type="protein sequence ID" value="QJA67051.1"/>
    <property type="molecule type" value="Genomic_DNA"/>
</dbReference>
<dbReference type="GO" id="GO:0004519">
    <property type="term" value="F:endonuclease activity"/>
    <property type="evidence" value="ECO:0007669"/>
    <property type="project" value="UniProtKB-KW"/>
</dbReference>
<reference evidence="4" key="1">
    <citation type="submission" date="2020-03" db="EMBL/GenBank/DDBJ databases">
        <title>The deep terrestrial virosphere.</title>
        <authorList>
            <person name="Holmfeldt K."/>
            <person name="Nilsson E."/>
            <person name="Simone D."/>
            <person name="Lopez-Fernandez M."/>
            <person name="Wu X."/>
            <person name="de Brujin I."/>
            <person name="Lundin D."/>
            <person name="Andersson A."/>
            <person name="Bertilsson S."/>
            <person name="Dopson M."/>
        </authorList>
    </citation>
    <scope>NUCLEOTIDE SEQUENCE</scope>
    <source>
        <strain evidence="4">MM415A00328</strain>
        <strain evidence="3">MM415B00308</strain>
    </source>
</reference>
<name>A0A6M3KNI9_9ZZZZ</name>
<accession>A0A6M3KNI9</accession>
<protein>
    <submittedName>
        <fullName evidence="4">Putative homing endonuclease</fullName>
    </submittedName>
</protein>
<feature type="domain" description="HNH nuclease" evidence="2">
    <location>
        <begin position="49"/>
        <end position="91"/>
    </location>
</feature>
<evidence type="ECO:0000313" key="4">
    <source>
        <dbReference type="EMBL" id="QJA82985.1"/>
    </source>
</evidence>